<evidence type="ECO:0000256" key="5">
    <source>
        <dbReference type="ARBA" id="ARBA00023027"/>
    </source>
</evidence>
<dbReference type="PANTHER" id="PTHR11540">
    <property type="entry name" value="MALATE AND LACTATE DEHYDROGENASE"/>
    <property type="match status" value="1"/>
</dbReference>
<organism evidence="13 14">
    <name type="scientific">Pieris macdunnoughi</name>
    <dbReference type="NCBI Taxonomy" id="345717"/>
    <lineage>
        <taxon>Eukaryota</taxon>
        <taxon>Metazoa</taxon>
        <taxon>Ecdysozoa</taxon>
        <taxon>Arthropoda</taxon>
        <taxon>Hexapoda</taxon>
        <taxon>Insecta</taxon>
        <taxon>Pterygota</taxon>
        <taxon>Neoptera</taxon>
        <taxon>Endopterygota</taxon>
        <taxon>Lepidoptera</taxon>
        <taxon>Glossata</taxon>
        <taxon>Ditrysia</taxon>
        <taxon>Papilionoidea</taxon>
        <taxon>Pieridae</taxon>
        <taxon>Pierinae</taxon>
        <taxon>Pieris</taxon>
    </lineage>
</organism>
<feature type="binding site" evidence="8">
    <location>
        <position position="106"/>
    </location>
    <ligand>
        <name>substrate</name>
    </ligand>
</feature>
<dbReference type="InterPro" id="IPR036291">
    <property type="entry name" value="NAD(P)-bd_dom_sf"/>
</dbReference>
<evidence type="ECO:0000256" key="1">
    <source>
        <dbReference type="ARBA" id="ARBA00012995"/>
    </source>
</evidence>
<dbReference type="InterPro" id="IPR001236">
    <property type="entry name" value="Lactate/malate_DH_N"/>
</dbReference>
<dbReference type="Proteomes" id="UP000663880">
    <property type="component" value="Unassembled WGS sequence"/>
</dbReference>
<sequence length="344" mass="37428">MFSRSLSPAKSYFSKSCILKEHRRNAQVSIIGAANGIGSNLALLLKRNNNITRLNLYDDSEEVLSIGSDLSELPGGPRVASYSGYSFLPASIRSSHLIVMVSRIPRKPGYTRDQMLAANAPAVHRLCQTMAEINPDAVLAISTNPINSILPFASSLLFKYCAYDSAKIFGITQIDTARAKAYAAKALNVNPRHLYVPVIGGHSDETTVPLFSNMTPSHYKLDSCQADTLTKLVKKSGMEVVRHKQGVDSSTLAMAWSINEFVENMVEALYGGATVVNTFTANPHFGTRFFSGPTKIGCYGIVESCGANFHMSEYERVILGKAISQLNKEVGLGEEYARMEAGKA</sequence>
<dbReference type="EC" id="1.1.1.37" evidence="1"/>
<dbReference type="Pfam" id="PF00056">
    <property type="entry name" value="Ldh_1_N"/>
    <property type="match status" value="1"/>
</dbReference>
<keyword evidence="3" id="KW-0816">Tricarboxylic acid cycle</keyword>
<dbReference type="GO" id="GO:0030060">
    <property type="term" value="F:L-malate dehydrogenase (NAD+) activity"/>
    <property type="evidence" value="ECO:0007669"/>
    <property type="project" value="UniProtKB-EC"/>
</dbReference>
<protein>
    <recommendedName>
        <fullName evidence="2">Malate dehydrogenase, mitochondrial</fullName>
        <ecNumber evidence="1">1.1.1.37</ecNumber>
    </recommendedName>
</protein>
<dbReference type="PANTHER" id="PTHR11540:SF16">
    <property type="entry name" value="MALATE DEHYDROGENASE, MITOCHONDRIAL"/>
    <property type="match status" value="1"/>
</dbReference>
<feature type="binding site" evidence="8">
    <location>
        <position position="144"/>
    </location>
    <ligand>
        <name>substrate</name>
    </ligand>
</feature>
<dbReference type="Gene3D" id="3.90.110.10">
    <property type="entry name" value="Lactate dehydrogenase/glycoside hydrolase, family 4, C-terminal"/>
    <property type="match status" value="1"/>
</dbReference>
<comment type="catalytic activity">
    <reaction evidence="6">
        <text>(S)-malate + NAD(+) = oxaloacetate + NADH + H(+)</text>
        <dbReference type="Rhea" id="RHEA:21432"/>
        <dbReference type="ChEBI" id="CHEBI:15378"/>
        <dbReference type="ChEBI" id="CHEBI:15589"/>
        <dbReference type="ChEBI" id="CHEBI:16452"/>
        <dbReference type="ChEBI" id="CHEBI:57540"/>
        <dbReference type="ChEBI" id="CHEBI:57945"/>
        <dbReference type="EC" id="1.1.1.37"/>
    </reaction>
</comment>
<dbReference type="SUPFAM" id="SSF51735">
    <property type="entry name" value="NAD(P)-binding Rossmann-fold domains"/>
    <property type="match status" value="1"/>
</dbReference>
<evidence type="ECO:0000256" key="9">
    <source>
        <dbReference type="PIRSR" id="PIRSR000102-3"/>
    </source>
</evidence>
<name>A0A821SIA8_9NEOP</name>
<evidence type="ECO:0000256" key="7">
    <source>
        <dbReference type="PIRSR" id="PIRSR000102-1"/>
    </source>
</evidence>
<dbReference type="SUPFAM" id="SSF56327">
    <property type="entry name" value="LDH C-terminal domain-like"/>
    <property type="match status" value="1"/>
</dbReference>
<dbReference type="Pfam" id="PF02866">
    <property type="entry name" value="Ldh_1_C"/>
    <property type="match status" value="1"/>
</dbReference>
<keyword evidence="5 9" id="KW-0520">NAD</keyword>
<evidence type="ECO:0000256" key="3">
    <source>
        <dbReference type="ARBA" id="ARBA00022532"/>
    </source>
</evidence>
<dbReference type="InterPro" id="IPR022383">
    <property type="entry name" value="Lactate/malate_DH_C"/>
</dbReference>
<feature type="domain" description="Lactate/malate dehydrogenase C-terminal" evidence="12">
    <location>
        <begin position="172"/>
        <end position="335"/>
    </location>
</feature>
<feature type="binding site" evidence="9">
    <location>
        <position position="58"/>
    </location>
    <ligand>
        <name>NAD(+)</name>
        <dbReference type="ChEBI" id="CHEBI:57540"/>
    </ligand>
</feature>
<evidence type="ECO:0000256" key="6">
    <source>
        <dbReference type="ARBA" id="ARBA00048313"/>
    </source>
</evidence>
<feature type="binding site" evidence="8">
    <location>
        <position position="112"/>
    </location>
    <ligand>
        <name>substrate</name>
    </ligand>
</feature>
<dbReference type="InterPro" id="IPR015955">
    <property type="entry name" value="Lactate_DH/Glyco_Ohase_4_C"/>
</dbReference>
<reference evidence="13" key="1">
    <citation type="submission" date="2021-02" db="EMBL/GenBank/DDBJ databases">
        <authorList>
            <person name="Steward A R."/>
        </authorList>
    </citation>
    <scope>NUCLEOTIDE SEQUENCE</scope>
</reference>
<keyword evidence="4 10" id="KW-0560">Oxidoreductase</keyword>
<evidence type="ECO:0000313" key="14">
    <source>
        <dbReference type="Proteomes" id="UP000663880"/>
    </source>
</evidence>
<dbReference type="GO" id="GO:0005737">
    <property type="term" value="C:cytoplasm"/>
    <property type="evidence" value="ECO:0007669"/>
    <property type="project" value="TreeGrafter"/>
</dbReference>
<feature type="binding site" evidence="8">
    <location>
        <position position="178"/>
    </location>
    <ligand>
        <name>substrate</name>
    </ligand>
</feature>
<comment type="similarity">
    <text evidence="10">Belongs to the LDH/MDH superfamily.</text>
</comment>
<feature type="active site" description="Proton acceptor" evidence="7">
    <location>
        <position position="202"/>
    </location>
</feature>
<dbReference type="PIRSF" id="PIRSF000102">
    <property type="entry name" value="Lac_mal_DH"/>
    <property type="match status" value="1"/>
</dbReference>
<dbReference type="GO" id="GO:0006099">
    <property type="term" value="P:tricarboxylic acid cycle"/>
    <property type="evidence" value="ECO:0007669"/>
    <property type="project" value="UniProtKB-KW"/>
</dbReference>
<gene>
    <name evidence="13" type="ORF">PMACD_LOCUS7423</name>
</gene>
<evidence type="ECO:0000259" key="11">
    <source>
        <dbReference type="Pfam" id="PF00056"/>
    </source>
</evidence>
<feature type="domain" description="Lactate/malate dehydrogenase N-terminal" evidence="11">
    <location>
        <begin position="27"/>
        <end position="170"/>
    </location>
</feature>
<evidence type="ECO:0000313" key="13">
    <source>
        <dbReference type="EMBL" id="CAF4855188.1"/>
    </source>
</evidence>
<feature type="binding site" evidence="9">
    <location>
        <position position="254"/>
    </location>
    <ligand>
        <name>NAD(+)</name>
        <dbReference type="ChEBI" id="CHEBI:57540"/>
    </ligand>
</feature>
<evidence type="ECO:0000256" key="4">
    <source>
        <dbReference type="ARBA" id="ARBA00023002"/>
    </source>
</evidence>
<dbReference type="EMBL" id="CAJOBZ010000017">
    <property type="protein sequence ID" value="CAF4855188.1"/>
    <property type="molecule type" value="Genomic_DNA"/>
</dbReference>
<evidence type="ECO:0000256" key="2">
    <source>
        <dbReference type="ARBA" id="ARBA00016075"/>
    </source>
</evidence>
<keyword evidence="14" id="KW-1185">Reference proteome</keyword>
<evidence type="ECO:0000259" key="12">
    <source>
        <dbReference type="Pfam" id="PF02866"/>
    </source>
</evidence>
<dbReference type="OrthoDB" id="7248433at2759"/>
<proteinExistence type="inferred from homology"/>
<evidence type="ECO:0000256" key="10">
    <source>
        <dbReference type="RuleBase" id="RU003369"/>
    </source>
</evidence>
<dbReference type="InterPro" id="IPR001557">
    <property type="entry name" value="L-lactate/malate_DH"/>
</dbReference>
<feature type="binding site" evidence="9">
    <location>
        <begin position="32"/>
        <end position="38"/>
    </location>
    <ligand>
        <name>NAD(+)</name>
        <dbReference type="ChEBI" id="CHEBI:57540"/>
    </ligand>
</feature>
<evidence type="ECO:0000256" key="8">
    <source>
        <dbReference type="PIRSR" id="PIRSR000102-2"/>
    </source>
</evidence>
<dbReference type="Gene3D" id="3.40.50.720">
    <property type="entry name" value="NAD(P)-binding Rossmann-like Domain"/>
    <property type="match status" value="1"/>
</dbReference>
<accession>A0A821SIA8</accession>
<comment type="caution">
    <text evidence="13">The sequence shown here is derived from an EMBL/GenBank/DDBJ whole genome shotgun (WGS) entry which is preliminary data.</text>
</comment>
<dbReference type="GO" id="GO:0019752">
    <property type="term" value="P:carboxylic acid metabolic process"/>
    <property type="evidence" value="ECO:0007669"/>
    <property type="project" value="InterPro"/>
</dbReference>
<feature type="binding site" evidence="9">
    <location>
        <position position="119"/>
    </location>
    <ligand>
        <name>NAD(+)</name>
        <dbReference type="ChEBI" id="CHEBI:57540"/>
    </ligand>
</feature>
<dbReference type="AlphaFoldDB" id="A0A821SIA8"/>